<evidence type="ECO:0000313" key="2">
    <source>
        <dbReference type="EMBL" id="OUE01388.1"/>
    </source>
</evidence>
<organism evidence="2 3">
    <name type="scientific">Clavibacter michiganensis subsp. michiganensis</name>
    <dbReference type="NCBI Taxonomy" id="33013"/>
    <lineage>
        <taxon>Bacteria</taxon>
        <taxon>Bacillati</taxon>
        <taxon>Actinomycetota</taxon>
        <taxon>Actinomycetes</taxon>
        <taxon>Micrococcales</taxon>
        <taxon>Microbacteriaceae</taxon>
        <taxon>Clavibacter</taxon>
    </lineage>
</organism>
<reference evidence="2 3" key="1">
    <citation type="submission" date="2016-08" db="EMBL/GenBank/DDBJ databases">
        <title>Genome sequence of Clavibacter michiganensis subsp. michiganensis strain CASJ007.</title>
        <authorList>
            <person name="Thapa S.P."/>
            <person name="Coaker G."/>
        </authorList>
    </citation>
    <scope>NUCLEOTIDE SEQUENCE [LARGE SCALE GENOMIC DNA]</scope>
    <source>
        <strain evidence="2">CASJ007</strain>
    </source>
</reference>
<accession>A0A251XFR2</accession>
<evidence type="ECO:0000256" key="1">
    <source>
        <dbReference type="SAM" id="MobiDB-lite"/>
    </source>
</evidence>
<proteinExistence type="predicted"/>
<gene>
    <name evidence="2" type="primary">racE</name>
    <name evidence="2" type="ORF">CMMCAS07_13855</name>
</gene>
<keyword evidence="3" id="KW-1185">Reference proteome</keyword>
<feature type="compositionally biased region" description="Low complexity" evidence="1">
    <location>
        <begin position="52"/>
        <end position="65"/>
    </location>
</feature>
<comment type="caution">
    <text evidence="2">The sequence shown here is derived from an EMBL/GenBank/DDBJ whole genome shotgun (WGS) entry which is preliminary data.</text>
</comment>
<dbReference type="AlphaFoldDB" id="A0A251XFR2"/>
<dbReference type="Proteomes" id="UP000195062">
    <property type="component" value="Unassembled WGS sequence"/>
</dbReference>
<name>A0A251XFR2_CLAMM</name>
<dbReference type="GO" id="GO:0016855">
    <property type="term" value="F:racemase and epimerase activity, acting on amino acids and derivatives"/>
    <property type="evidence" value="ECO:0007669"/>
    <property type="project" value="InterPro"/>
</dbReference>
<feature type="compositionally biased region" description="Polar residues" evidence="1">
    <location>
        <begin position="39"/>
        <end position="50"/>
    </location>
</feature>
<feature type="region of interest" description="Disordered" evidence="1">
    <location>
        <begin position="39"/>
        <end position="65"/>
    </location>
</feature>
<dbReference type="Gene3D" id="3.40.50.1860">
    <property type="match status" value="1"/>
</dbReference>
<sequence>MSDAPIGIFDSGVGGLTVARAVATLLPRESIIYIGDTAHTPTATSPSRMSGATRWRSSTTSWSAA</sequence>
<dbReference type="EMBL" id="MDHH01000003">
    <property type="protein sequence ID" value="OUE01388.1"/>
    <property type="molecule type" value="Genomic_DNA"/>
</dbReference>
<evidence type="ECO:0000313" key="3">
    <source>
        <dbReference type="Proteomes" id="UP000195062"/>
    </source>
</evidence>
<protein>
    <submittedName>
        <fullName evidence="2">Glutamate racemase 1</fullName>
    </submittedName>
</protein>
<dbReference type="InterPro" id="IPR001920">
    <property type="entry name" value="Asp/Glu_race"/>
</dbReference>
<dbReference type="SUPFAM" id="SSF53681">
    <property type="entry name" value="Aspartate/glutamate racemase"/>
    <property type="match status" value="1"/>
</dbReference>